<evidence type="ECO:0000313" key="2">
    <source>
        <dbReference type="EMBL" id="MET1490128.1"/>
    </source>
</evidence>
<feature type="domain" description="ABM" evidence="1">
    <location>
        <begin position="3"/>
        <end position="92"/>
    </location>
</feature>
<reference evidence="2 3" key="1">
    <citation type="submission" date="2024-07" db="EMBL/GenBank/DDBJ databases">
        <title>Uliginosibacterium paludis KCTC:42655.</title>
        <authorList>
            <person name="Kim M.K."/>
        </authorList>
    </citation>
    <scope>NUCLEOTIDE SEQUENCE [LARGE SCALE GENOMIC DNA]</scope>
    <source>
        <strain evidence="2 3">KCTC 42655</strain>
    </source>
</reference>
<keyword evidence="2" id="KW-0560">Oxidoreductase</keyword>
<dbReference type="SUPFAM" id="SSF54909">
    <property type="entry name" value="Dimeric alpha+beta barrel"/>
    <property type="match status" value="1"/>
</dbReference>
<dbReference type="RefSeq" id="WP_345923634.1">
    <property type="nucleotide sequence ID" value="NZ_JBDIVF010000001.1"/>
</dbReference>
<dbReference type="EC" id="1.-.-.-" evidence="2"/>
<evidence type="ECO:0000259" key="1">
    <source>
        <dbReference type="PROSITE" id="PS51725"/>
    </source>
</evidence>
<dbReference type="PROSITE" id="PS51725">
    <property type="entry name" value="ABM"/>
    <property type="match status" value="1"/>
</dbReference>
<dbReference type="InterPro" id="IPR007138">
    <property type="entry name" value="ABM_dom"/>
</dbReference>
<accession>A0ABV2CQI8</accession>
<name>A0ABV2CQI8_9RHOO</name>
<gene>
    <name evidence="2" type="ORF">ABVT11_09840</name>
</gene>
<proteinExistence type="predicted"/>
<dbReference type="InterPro" id="IPR011008">
    <property type="entry name" value="Dimeric_a/b-barrel"/>
</dbReference>
<keyword evidence="3" id="KW-1185">Reference proteome</keyword>
<dbReference type="Pfam" id="PF03992">
    <property type="entry name" value="ABM"/>
    <property type="match status" value="1"/>
</dbReference>
<keyword evidence="2" id="KW-0503">Monooxygenase</keyword>
<sequence>MSIHVFASVTPKADQMDAAEAILREAVTASRQEPGCLRYDLFKSVQGEACFQFFETYADQAALAVHAQSAHFQTLKEKITPLLAQPIAICITTAVDAAG</sequence>
<dbReference type="EMBL" id="JBEWLZ010000004">
    <property type="protein sequence ID" value="MET1490128.1"/>
    <property type="molecule type" value="Genomic_DNA"/>
</dbReference>
<organism evidence="2 3">
    <name type="scientific">Uliginosibacterium paludis</name>
    <dbReference type="NCBI Taxonomy" id="1615952"/>
    <lineage>
        <taxon>Bacteria</taxon>
        <taxon>Pseudomonadati</taxon>
        <taxon>Pseudomonadota</taxon>
        <taxon>Betaproteobacteria</taxon>
        <taxon>Rhodocyclales</taxon>
        <taxon>Zoogloeaceae</taxon>
        <taxon>Uliginosibacterium</taxon>
    </lineage>
</organism>
<evidence type="ECO:0000313" key="3">
    <source>
        <dbReference type="Proteomes" id="UP001548590"/>
    </source>
</evidence>
<dbReference type="Gene3D" id="3.30.70.100">
    <property type="match status" value="1"/>
</dbReference>
<dbReference type="Proteomes" id="UP001548590">
    <property type="component" value="Unassembled WGS sequence"/>
</dbReference>
<dbReference type="PANTHER" id="PTHR33336:SF3">
    <property type="entry name" value="ABM DOMAIN-CONTAINING PROTEIN"/>
    <property type="match status" value="1"/>
</dbReference>
<protein>
    <submittedName>
        <fullName evidence="2">Quinol monooxygenase</fullName>
        <ecNumber evidence="2">1.-.-.-</ecNumber>
    </submittedName>
</protein>
<dbReference type="PANTHER" id="PTHR33336">
    <property type="entry name" value="QUINOL MONOOXYGENASE YGIN-RELATED"/>
    <property type="match status" value="1"/>
</dbReference>
<comment type="caution">
    <text evidence="2">The sequence shown here is derived from an EMBL/GenBank/DDBJ whole genome shotgun (WGS) entry which is preliminary data.</text>
</comment>
<dbReference type="GO" id="GO:0004497">
    <property type="term" value="F:monooxygenase activity"/>
    <property type="evidence" value="ECO:0007669"/>
    <property type="project" value="UniProtKB-KW"/>
</dbReference>
<dbReference type="InterPro" id="IPR050744">
    <property type="entry name" value="AI-2_Isomerase_LsrG"/>
</dbReference>